<organism evidence="2">
    <name type="scientific">Vitis vinifera</name>
    <name type="common">Grape</name>
    <dbReference type="NCBI Taxonomy" id="29760"/>
    <lineage>
        <taxon>Eukaryota</taxon>
        <taxon>Viridiplantae</taxon>
        <taxon>Streptophyta</taxon>
        <taxon>Embryophyta</taxon>
        <taxon>Tracheophyta</taxon>
        <taxon>Spermatophyta</taxon>
        <taxon>Magnoliopsida</taxon>
        <taxon>eudicotyledons</taxon>
        <taxon>Gunneridae</taxon>
        <taxon>Pentapetalae</taxon>
        <taxon>rosids</taxon>
        <taxon>Vitales</taxon>
        <taxon>Vitaceae</taxon>
        <taxon>Viteae</taxon>
        <taxon>Vitis</taxon>
    </lineage>
</organism>
<dbReference type="AlphaFoldDB" id="A5AM37"/>
<dbReference type="EMBL" id="AM429898">
    <property type="protein sequence ID" value="CAN73528.1"/>
    <property type="molecule type" value="Genomic_DNA"/>
</dbReference>
<name>A5AM37_VITVI</name>
<gene>
    <name evidence="2" type="ORF">VITISV_035795</name>
</gene>
<sequence length="101" mass="10568">MEVREAAPEGLKICPGCPLSTPPPRPSPPVPRSPSHSSVGVEACSCGLAWSLLLLPLQAREGPPPPAATPPESWEKYGGGCIKVTRCMGNDGFNEHRGGKL</sequence>
<proteinExistence type="predicted"/>
<feature type="compositionally biased region" description="Pro residues" evidence="1">
    <location>
        <begin position="20"/>
        <end position="32"/>
    </location>
</feature>
<feature type="region of interest" description="Disordered" evidence="1">
    <location>
        <begin position="1"/>
        <end position="40"/>
    </location>
</feature>
<protein>
    <submittedName>
        <fullName evidence="2">Uncharacterized protein</fullName>
    </submittedName>
</protein>
<evidence type="ECO:0000256" key="1">
    <source>
        <dbReference type="SAM" id="MobiDB-lite"/>
    </source>
</evidence>
<reference evidence="2" key="1">
    <citation type="journal article" date="2007" name="PLoS ONE">
        <title>The first genome sequence of an elite grapevine cultivar (Pinot noir Vitis vinifera L.): coping with a highly heterozygous genome.</title>
        <authorList>
            <person name="Velasco R."/>
            <person name="Zharkikh A."/>
            <person name="Troggio M."/>
            <person name="Cartwright D.A."/>
            <person name="Cestaro A."/>
            <person name="Pruss D."/>
            <person name="Pindo M."/>
            <person name="FitzGerald L.M."/>
            <person name="Vezzulli S."/>
            <person name="Reid J."/>
            <person name="Malacarne G."/>
            <person name="Iliev D."/>
            <person name="Coppola G."/>
            <person name="Wardell B."/>
            <person name="Micheletti D."/>
            <person name="Macalma T."/>
            <person name="Facci M."/>
            <person name="Mitchell J.T."/>
            <person name="Perazzolli M."/>
            <person name="Eldredge G."/>
            <person name="Gatto P."/>
            <person name="Oyzerski R."/>
            <person name="Moretto M."/>
            <person name="Gutin N."/>
            <person name="Stefanini M."/>
            <person name="Chen Y."/>
            <person name="Segala C."/>
            <person name="Davenport C."/>
            <person name="Dematte L."/>
            <person name="Mraz A."/>
            <person name="Battilana J."/>
            <person name="Stormo K."/>
            <person name="Costa F."/>
            <person name="Tao Q."/>
            <person name="Si-Ammour A."/>
            <person name="Harkins T."/>
            <person name="Lackey A."/>
            <person name="Perbost C."/>
            <person name="Taillon B."/>
            <person name="Stella A."/>
            <person name="Solovyev V."/>
            <person name="Fawcett J.A."/>
            <person name="Sterck L."/>
            <person name="Vandepoele K."/>
            <person name="Grando S.M."/>
            <person name="Toppo S."/>
            <person name="Moser C."/>
            <person name="Lanchbury J."/>
            <person name="Bogden R."/>
            <person name="Skolnick M."/>
            <person name="Sgaramella V."/>
            <person name="Bhatnagar S.K."/>
            <person name="Fontana P."/>
            <person name="Gutin A."/>
            <person name="Van de Peer Y."/>
            <person name="Salamini F."/>
            <person name="Viola R."/>
        </authorList>
    </citation>
    <scope>NUCLEOTIDE SEQUENCE</scope>
</reference>
<evidence type="ECO:0000313" key="2">
    <source>
        <dbReference type="EMBL" id="CAN73528.1"/>
    </source>
</evidence>
<accession>A5AM37</accession>